<sequence>MASLFNSDWTTIAMILTGVALTYGTRVLPLWMFEKV</sequence>
<evidence type="ECO:0000313" key="3">
    <source>
        <dbReference type="Proteomes" id="UP000063308"/>
    </source>
</evidence>
<dbReference type="AlphaFoldDB" id="A0A0E4FSK3"/>
<dbReference type="Proteomes" id="UP000063308">
    <property type="component" value="Chromosome"/>
</dbReference>
<accession>A0A0E4FSK3</accession>
<evidence type="ECO:0000313" key="2">
    <source>
        <dbReference type="EMBL" id="BAR55562.1"/>
    </source>
</evidence>
<evidence type="ECO:0000256" key="1">
    <source>
        <dbReference type="SAM" id="Phobius"/>
    </source>
</evidence>
<organism evidence="2 3">
    <name type="scientific">Bradyrhizobium diazoefficiens</name>
    <dbReference type="NCBI Taxonomy" id="1355477"/>
    <lineage>
        <taxon>Bacteria</taxon>
        <taxon>Pseudomonadati</taxon>
        <taxon>Pseudomonadota</taxon>
        <taxon>Alphaproteobacteria</taxon>
        <taxon>Hyphomicrobiales</taxon>
        <taxon>Nitrobacteraceae</taxon>
        <taxon>Bradyrhizobium</taxon>
    </lineage>
</organism>
<dbReference type="EMBL" id="AP014685">
    <property type="protein sequence ID" value="BAR55562.1"/>
    <property type="molecule type" value="Genomic_DNA"/>
</dbReference>
<proteinExistence type="predicted"/>
<gene>
    <name evidence="2" type="ORF">NK6_2381</name>
</gene>
<keyword evidence="1" id="KW-0472">Membrane</keyword>
<keyword evidence="1" id="KW-1133">Transmembrane helix</keyword>
<name>A0A0E4FSK3_9BRAD</name>
<feature type="transmembrane region" description="Helical" evidence="1">
    <location>
        <begin position="12"/>
        <end position="33"/>
    </location>
</feature>
<reference evidence="2 3" key="1">
    <citation type="submission" date="2014-11" db="EMBL/GenBank/DDBJ databases">
        <title>Symbiosis island explosion on the genome of extra-slow-growing strains of soybean bradyrhizobia with massive insertion sequences.</title>
        <authorList>
            <person name="Iida T."/>
            <person name="Minamisawa K."/>
        </authorList>
    </citation>
    <scope>NUCLEOTIDE SEQUENCE [LARGE SCALE GENOMIC DNA]</scope>
    <source>
        <strain evidence="2 3">NK6</strain>
    </source>
</reference>
<keyword evidence="1" id="KW-0812">Transmembrane</keyword>
<protein>
    <submittedName>
        <fullName evidence="2">Uncharacterized protein</fullName>
    </submittedName>
</protein>